<dbReference type="EMBL" id="CP019630">
    <property type="protein sequence ID" value="AQQ06838.1"/>
    <property type="molecule type" value="Genomic_DNA"/>
</dbReference>
<keyword evidence="2" id="KW-1185">Reference proteome</keyword>
<sequence>MKCALERNQGFSANASIEIEGNMRNLKSQLRLLALTSLATLTGSFYALADPANLTADEINDMMSGNSIHGFFPDGVTEYKQNNHADGFAVVVVKGDKIRNIPWEAVEINGTGQYCEDWSGDGWGKLCFTVTRENPAKPIFTNAKGKANAQNWSEGFVDLNFAD</sequence>
<reference evidence="1 2" key="1">
    <citation type="submission" date="2017-02" db="EMBL/GenBank/DDBJ databases">
        <authorList>
            <person name="Jeong S."/>
        </authorList>
    </citation>
    <scope>NUCLEOTIDE SEQUENCE [LARGE SCALE GENOMIC DNA]</scope>
    <source>
        <strain evidence="1 2">RMAR6-6</strain>
    </source>
</reference>
<gene>
    <name evidence="1" type="ORF">B0E33_27375</name>
</gene>
<evidence type="ECO:0000313" key="2">
    <source>
        <dbReference type="Proteomes" id="UP000188174"/>
    </source>
</evidence>
<protein>
    <submittedName>
        <fullName evidence="1">Uncharacterized protein</fullName>
    </submittedName>
</protein>
<proteinExistence type="predicted"/>
<accession>A0ABN4X3I8</accession>
<organism evidence="1 2">
    <name type="scientific">Roseibium algicola</name>
    <dbReference type="NCBI Taxonomy" id="2857014"/>
    <lineage>
        <taxon>Bacteria</taxon>
        <taxon>Pseudomonadati</taxon>
        <taxon>Pseudomonadota</taxon>
        <taxon>Alphaproteobacteria</taxon>
        <taxon>Hyphomicrobiales</taxon>
        <taxon>Stappiaceae</taxon>
        <taxon>Roseibium</taxon>
    </lineage>
</organism>
<dbReference type="Proteomes" id="UP000188174">
    <property type="component" value="Chromosome"/>
</dbReference>
<name>A0ABN4X3I8_9HYPH</name>
<evidence type="ECO:0000313" key="1">
    <source>
        <dbReference type="EMBL" id="AQQ06838.1"/>
    </source>
</evidence>